<accession>A0A521FH70</accession>
<dbReference type="OrthoDB" id="1490291at2"/>
<dbReference type="InterPro" id="IPR036291">
    <property type="entry name" value="NAD(P)-bd_dom_sf"/>
</dbReference>
<dbReference type="PANTHER" id="PTHR48079">
    <property type="entry name" value="PROTEIN YEEZ"/>
    <property type="match status" value="1"/>
</dbReference>
<dbReference type="GO" id="GO:0005737">
    <property type="term" value="C:cytoplasm"/>
    <property type="evidence" value="ECO:0007669"/>
    <property type="project" value="TreeGrafter"/>
</dbReference>
<keyword evidence="3" id="KW-1185">Reference proteome</keyword>
<name>A0A521FH70_9SPHI</name>
<dbReference type="Gene3D" id="3.40.50.720">
    <property type="entry name" value="NAD(P)-binding Rossmann-like Domain"/>
    <property type="match status" value="1"/>
</dbReference>
<dbReference type="EMBL" id="FXTN01000012">
    <property type="protein sequence ID" value="SMO95439.1"/>
    <property type="molecule type" value="Genomic_DNA"/>
</dbReference>
<dbReference type="Proteomes" id="UP000320300">
    <property type="component" value="Unassembled WGS sequence"/>
</dbReference>
<dbReference type="GO" id="GO:0004029">
    <property type="term" value="F:aldehyde dehydrogenase (NAD+) activity"/>
    <property type="evidence" value="ECO:0007669"/>
    <property type="project" value="TreeGrafter"/>
</dbReference>
<gene>
    <name evidence="2" type="ORF">SAMN06265348_112123</name>
</gene>
<dbReference type="RefSeq" id="WP_142530329.1">
    <property type="nucleotide sequence ID" value="NZ_CBCSJO010000011.1"/>
</dbReference>
<dbReference type="AlphaFoldDB" id="A0A521FH70"/>
<evidence type="ECO:0000313" key="3">
    <source>
        <dbReference type="Proteomes" id="UP000320300"/>
    </source>
</evidence>
<organism evidence="2 3">
    <name type="scientific">Pedobacter westerhofensis</name>
    <dbReference type="NCBI Taxonomy" id="425512"/>
    <lineage>
        <taxon>Bacteria</taxon>
        <taxon>Pseudomonadati</taxon>
        <taxon>Bacteroidota</taxon>
        <taxon>Sphingobacteriia</taxon>
        <taxon>Sphingobacteriales</taxon>
        <taxon>Sphingobacteriaceae</taxon>
        <taxon>Pedobacter</taxon>
    </lineage>
</organism>
<sequence length="276" mass="30120">MNRESKKILVTGATGLVGSRVLPRLVAAGFDCYALVRGPKDLPDGVTAVEGDLLDAETLTGVVTVFSAIIHLAAVFRSPDMDLIWKSNLDGTKNLIEAVKAQSPDARFIMAGTAHVYDAYGNHPGREDDAIHPEHAYPASKAAAELELSQSGLNWSVLRFPFVYGDGDGHLEDLPKHVIPAKWHPATRMSTIHHLDIFRALQMALEGTMDGRRVNLCDDAPISIYELLRMVGVEMEPSAEPLVKPWYLQVDGSVARSLGFQPALRTVYQAVQEGLL</sequence>
<protein>
    <submittedName>
        <fullName evidence="2">Nucleoside-diphosphate-sugar epimerase</fullName>
    </submittedName>
</protein>
<proteinExistence type="predicted"/>
<feature type="domain" description="NAD-dependent epimerase/dehydratase" evidence="1">
    <location>
        <begin position="8"/>
        <end position="181"/>
    </location>
</feature>
<dbReference type="InterPro" id="IPR001509">
    <property type="entry name" value="Epimerase_deHydtase"/>
</dbReference>
<dbReference type="PANTHER" id="PTHR48079:SF6">
    <property type="entry name" value="NAD(P)-BINDING DOMAIN-CONTAINING PROTEIN-RELATED"/>
    <property type="match status" value="1"/>
</dbReference>
<reference evidence="2 3" key="1">
    <citation type="submission" date="2017-05" db="EMBL/GenBank/DDBJ databases">
        <authorList>
            <person name="Varghese N."/>
            <person name="Submissions S."/>
        </authorList>
    </citation>
    <scope>NUCLEOTIDE SEQUENCE [LARGE SCALE GENOMIC DNA]</scope>
    <source>
        <strain evidence="2 3">DSM 19036</strain>
    </source>
</reference>
<dbReference type="SUPFAM" id="SSF51735">
    <property type="entry name" value="NAD(P)-binding Rossmann-fold domains"/>
    <property type="match status" value="1"/>
</dbReference>
<dbReference type="InterPro" id="IPR051783">
    <property type="entry name" value="NAD(P)-dependent_oxidoreduct"/>
</dbReference>
<dbReference type="Pfam" id="PF01370">
    <property type="entry name" value="Epimerase"/>
    <property type="match status" value="1"/>
</dbReference>
<evidence type="ECO:0000259" key="1">
    <source>
        <dbReference type="Pfam" id="PF01370"/>
    </source>
</evidence>
<evidence type="ECO:0000313" key="2">
    <source>
        <dbReference type="EMBL" id="SMO95439.1"/>
    </source>
</evidence>